<evidence type="ECO:0000313" key="2">
    <source>
        <dbReference type="EMBL" id="GHD18801.1"/>
    </source>
</evidence>
<reference evidence="2 3" key="1">
    <citation type="journal article" date="2014" name="Int. J. Syst. Evol. Microbiol.">
        <title>Complete genome sequence of Corynebacterium casei LMG S-19264T (=DSM 44701T), isolated from a smear-ripened cheese.</title>
        <authorList>
            <consortium name="US DOE Joint Genome Institute (JGI-PGF)"/>
            <person name="Walter F."/>
            <person name="Albersmeier A."/>
            <person name="Kalinowski J."/>
            <person name="Ruckert C."/>
        </authorList>
    </citation>
    <scope>NUCLEOTIDE SEQUENCE [LARGE SCALE GENOMIC DNA]</scope>
    <source>
        <strain evidence="2 3">KCTC 19473</strain>
    </source>
</reference>
<name>A0A918X8Z4_9ACTN</name>
<keyword evidence="3" id="KW-1185">Reference proteome</keyword>
<feature type="transmembrane region" description="Helical" evidence="1">
    <location>
        <begin position="114"/>
        <end position="134"/>
    </location>
</feature>
<dbReference type="Proteomes" id="UP000654947">
    <property type="component" value="Unassembled WGS sequence"/>
</dbReference>
<evidence type="ECO:0000313" key="3">
    <source>
        <dbReference type="Proteomes" id="UP000654947"/>
    </source>
</evidence>
<keyword evidence="1" id="KW-1133">Transmembrane helix</keyword>
<feature type="transmembrane region" description="Helical" evidence="1">
    <location>
        <begin position="79"/>
        <end position="99"/>
    </location>
</feature>
<keyword evidence="1" id="KW-0472">Membrane</keyword>
<dbReference type="RefSeq" id="WP_017574175.1">
    <property type="nucleotide sequence ID" value="NZ_BMXL01000003.1"/>
</dbReference>
<organism evidence="2 3">
    <name type="scientific">Nocardiopsis kunsanensis</name>
    <dbReference type="NCBI Taxonomy" id="141693"/>
    <lineage>
        <taxon>Bacteria</taxon>
        <taxon>Bacillati</taxon>
        <taxon>Actinomycetota</taxon>
        <taxon>Actinomycetes</taxon>
        <taxon>Streptosporangiales</taxon>
        <taxon>Nocardiopsidaceae</taxon>
        <taxon>Nocardiopsis</taxon>
    </lineage>
</organism>
<gene>
    <name evidence="2" type="ORF">GCM10007147_09350</name>
</gene>
<proteinExistence type="predicted"/>
<keyword evidence="1" id="KW-0812">Transmembrane</keyword>
<feature type="transmembrane region" description="Helical" evidence="1">
    <location>
        <begin position="55"/>
        <end position="72"/>
    </location>
</feature>
<comment type="caution">
    <text evidence="2">The sequence shown here is derived from an EMBL/GenBank/DDBJ whole genome shotgun (WGS) entry which is preliminary data.</text>
</comment>
<protein>
    <submittedName>
        <fullName evidence="2">Uncharacterized protein</fullName>
    </submittedName>
</protein>
<evidence type="ECO:0000256" key="1">
    <source>
        <dbReference type="SAM" id="Phobius"/>
    </source>
</evidence>
<dbReference type="AlphaFoldDB" id="A0A918X8Z4"/>
<accession>A0A918X8Z4</accession>
<dbReference type="EMBL" id="BMXL01000003">
    <property type="protein sequence ID" value="GHD18801.1"/>
    <property type="molecule type" value="Genomic_DNA"/>
</dbReference>
<sequence>MSRPPRGLALVRALAPAAALACFVLPFYGLAGTHPSPESLTGFEVLALSPSGAPGPGPVAALLVGSATTALLNLGRPSVLMVLMGLLATVSAAAAVVQGQSSLQAVAPGQDLPGYWLSVSLLVVTVLASLAELLHTDVGREFGGEDGEGPVRD</sequence>